<evidence type="ECO:0000313" key="13">
    <source>
        <dbReference type="EMBL" id="KAK3167475.1"/>
    </source>
</evidence>
<keyword evidence="5 9" id="KW-1133">Transmembrane helix</keyword>
<feature type="transmembrane region" description="Helical" evidence="9">
    <location>
        <begin position="401"/>
        <end position="428"/>
    </location>
</feature>
<evidence type="ECO:0000256" key="7">
    <source>
        <dbReference type="SAM" id="Coils"/>
    </source>
</evidence>
<dbReference type="InterPro" id="IPR045122">
    <property type="entry name" value="Csc1-like"/>
</dbReference>
<dbReference type="Pfam" id="PF14703">
    <property type="entry name" value="PHM7_cyt"/>
    <property type="match status" value="1"/>
</dbReference>
<evidence type="ECO:0000313" key="14">
    <source>
        <dbReference type="Proteomes" id="UP001276659"/>
    </source>
</evidence>
<dbReference type="Pfam" id="PF13967">
    <property type="entry name" value="RSN1_TM"/>
    <property type="match status" value="1"/>
</dbReference>
<evidence type="ECO:0000256" key="3">
    <source>
        <dbReference type="ARBA" id="ARBA00022448"/>
    </source>
</evidence>
<protein>
    <recommendedName>
        <fullName evidence="15">DUF221-domain-containing protein</fullName>
    </recommendedName>
</protein>
<comment type="similarity">
    <text evidence="2">Belongs to the CSC1 (TC 1.A.17) family.</text>
</comment>
<feature type="transmembrane region" description="Helical" evidence="9">
    <location>
        <begin position="689"/>
        <end position="709"/>
    </location>
</feature>
<comment type="caution">
    <text evidence="13">The sequence shown here is derived from an EMBL/GenBank/DDBJ whole genome shotgun (WGS) entry which is preliminary data.</text>
</comment>
<dbReference type="EMBL" id="JASNWA010000011">
    <property type="protein sequence ID" value="KAK3167475.1"/>
    <property type="molecule type" value="Genomic_DNA"/>
</dbReference>
<dbReference type="GO" id="GO:0005886">
    <property type="term" value="C:plasma membrane"/>
    <property type="evidence" value="ECO:0007669"/>
    <property type="project" value="TreeGrafter"/>
</dbReference>
<feature type="domain" description="CSC1/OSCA1-like cytosolic" evidence="12">
    <location>
        <begin position="222"/>
        <end position="388"/>
    </location>
</feature>
<evidence type="ECO:0000256" key="5">
    <source>
        <dbReference type="ARBA" id="ARBA00022989"/>
    </source>
</evidence>
<dbReference type="PANTHER" id="PTHR13018">
    <property type="entry name" value="PROBABLE MEMBRANE PROTEIN DUF221-RELATED"/>
    <property type="match status" value="1"/>
</dbReference>
<evidence type="ECO:0000256" key="6">
    <source>
        <dbReference type="ARBA" id="ARBA00023136"/>
    </source>
</evidence>
<keyword evidence="4 9" id="KW-0812">Transmembrane</keyword>
<sequence length="994" mass="112709">MSSAPPSGSNGLGGQDCNSKEGAQQLLCLIANPFSSQFKQNSVFSALGYSLGSMILITILFSSLRPHNSVVYAPKTKYADAKHAPPRIGKGMFAWFMPVATLKESELVEKVGLDGTIFLRFTRMCRNLFAIITVIAVAVLIPANVISSHKNDEWKTFQVSEKSFWVTSTPQFVAGGALWVHVVSAYVINVLVAFFLWRNYVAVTRLRRQYFESAEYLMSLHSRTLMFTDIPPASRTDEGILRLADEVEHTAGLPRAAIARNVKELPDLIEEHQEAIQELETVLAKYLKNPGKLPLNRPTIRPSRKYRKNNGSQKVDAIDYLTERVSELEVEIKHVRESIDKRNAMAFGFASYERIEDAHTVAYAAKHKHPQGTRIKLAPRPNDLIWKNLPLSKKERGWKRFINNFWIGILTLIWIAPNALIAIFLTNLSNLANIWPGFQHTFHNHPTIWSIVQGIASPTLTSLVYLILPIIFRRLSINAGDTTKTSRERHVATKLFAFFVFNNLVVFSAFSAIFVFVSTVIANRQKHEGVWDSIKNGYFFFNMMTALCEITPYWLTWLLQRQLGAAADLAQIFNLTWGWFMRTFMSPTPRQTIAWTAPPAMDYAVYYNYFLFYATVALCFVTLQPLVVPVTAFYFAMDYWLKKYLLLYVLITKTESGGQYWRILFNRLVFAAMLADVIIALVIKAQGTWTMVAVIAPLPLLLLGFKFYCAKAFDNQNEFYTKAALKDPEHMTDAGHKTHRNDRVSTKFGHPALYAKLWTPMVHAKAQHVVGDLLRGRLNQESPQAQMGYSDRAIDMDPMSQQYPGKTVGFAPDGKRKELFEVVPEAQLDFGYYKTRNDFAEEHGGDGELYGRPVDLISERSSTPRSFMGRDGSSPTSSRASSPRPEGLAHISSQQIREKQLRDQKIREMHPAFRDQATHDMNQRRHMYKTSNESGSNLLSGAQHPAGFTESEEVGREQYGLDRWRTGGSGYTGVPMQEPDQGLDYDYYRGRRGA</sequence>
<feature type="transmembrane region" description="Helical" evidence="9">
    <location>
        <begin position="493"/>
        <end position="517"/>
    </location>
</feature>
<evidence type="ECO:0000256" key="2">
    <source>
        <dbReference type="ARBA" id="ARBA00007779"/>
    </source>
</evidence>
<reference evidence="13" key="1">
    <citation type="submission" date="2022-11" db="EMBL/GenBank/DDBJ databases">
        <title>Chromosomal genome sequence assembly and mating type (MAT) locus characterization of the leprose asexual lichenized fungus Lepraria neglecta (Nyl.) Erichsen.</title>
        <authorList>
            <person name="Allen J.L."/>
            <person name="Pfeffer B."/>
        </authorList>
    </citation>
    <scope>NUCLEOTIDE SEQUENCE</scope>
    <source>
        <strain evidence="13">Allen 5258</strain>
    </source>
</reference>
<dbReference type="InterPro" id="IPR032880">
    <property type="entry name" value="CSC1/OSCA1-like_N"/>
</dbReference>
<feature type="transmembrane region" description="Helical" evidence="9">
    <location>
        <begin position="448"/>
        <end position="472"/>
    </location>
</feature>
<keyword evidence="14" id="KW-1185">Reference proteome</keyword>
<keyword evidence="3" id="KW-0813">Transport</keyword>
<evidence type="ECO:0000259" key="10">
    <source>
        <dbReference type="Pfam" id="PF02714"/>
    </source>
</evidence>
<accession>A0AAD9YXM3</accession>
<feature type="domain" description="CSC1/OSCA1-like 7TM region" evidence="10">
    <location>
        <begin position="399"/>
        <end position="682"/>
    </location>
</feature>
<feature type="transmembrane region" description="Helical" evidence="9">
    <location>
        <begin position="610"/>
        <end position="636"/>
    </location>
</feature>
<name>A0AAD9YXM3_9LECA</name>
<keyword evidence="7" id="KW-0175">Coiled coil</keyword>
<feature type="region of interest" description="Disordered" evidence="8">
    <location>
        <begin position="860"/>
        <end position="902"/>
    </location>
</feature>
<keyword evidence="6 9" id="KW-0472">Membrane</keyword>
<dbReference type="Pfam" id="PF02714">
    <property type="entry name" value="RSN1_7TM"/>
    <property type="match status" value="1"/>
</dbReference>
<feature type="compositionally biased region" description="Low complexity" evidence="8">
    <location>
        <begin position="873"/>
        <end position="885"/>
    </location>
</feature>
<evidence type="ECO:0000259" key="12">
    <source>
        <dbReference type="Pfam" id="PF14703"/>
    </source>
</evidence>
<feature type="transmembrane region" description="Helical" evidence="9">
    <location>
        <begin position="128"/>
        <end position="147"/>
    </location>
</feature>
<proteinExistence type="inferred from homology"/>
<evidence type="ECO:0000259" key="11">
    <source>
        <dbReference type="Pfam" id="PF13967"/>
    </source>
</evidence>
<evidence type="ECO:0000256" key="9">
    <source>
        <dbReference type="SAM" id="Phobius"/>
    </source>
</evidence>
<dbReference type="AlphaFoldDB" id="A0AAD9YXM3"/>
<feature type="transmembrane region" description="Helical" evidence="9">
    <location>
        <begin position="664"/>
        <end position="683"/>
    </location>
</feature>
<evidence type="ECO:0000256" key="4">
    <source>
        <dbReference type="ARBA" id="ARBA00022692"/>
    </source>
</evidence>
<feature type="domain" description="CSC1/OSCA1-like N-terminal transmembrane" evidence="11">
    <location>
        <begin position="43"/>
        <end position="199"/>
    </location>
</feature>
<evidence type="ECO:0000256" key="8">
    <source>
        <dbReference type="SAM" id="MobiDB-lite"/>
    </source>
</evidence>
<dbReference type="GO" id="GO:0005227">
    <property type="term" value="F:calcium-activated cation channel activity"/>
    <property type="evidence" value="ECO:0007669"/>
    <property type="project" value="InterPro"/>
</dbReference>
<dbReference type="InterPro" id="IPR003864">
    <property type="entry name" value="CSC1/OSCA1-like_7TM"/>
</dbReference>
<feature type="transmembrane region" description="Helical" evidence="9">
    <location>
        <begin position="43"/>
        <end position="61"/>
    </location>
</feature>
<organism evidence="13 14">
    <name type="scientific">Lepraria neglecta</name>
    <dbReference type="NCBI Taxonomy" id="209136"/>
    <lineage>
        <taxon>Eukaryota</taxon>
        <taxon>Fungi</taxon>
        <taxon>Dikarya</taxon>
        <taxon>Ascomycota</taxon>
        <taxon>Pezizomycotina</taxon>
        <taxon>Lecanoromycetes</taxon>
        <taxon>OSLEUM clade</taxon>
        <taxon>Lecanoromycetidae</taxon>
        <taxon>Lecanorales</taxon>
        <taxon>Lecanorineae</taxon>
        <taxon>Stereocaulaceae</taxon>
        <taxon>Lepraria</taxon>
    </lineage>
</organism>
<gene>
    <name evidence="13" type="ORF">OEA41_010602</name>
</gene>
<evidence type="ECO:0000256" key="1">
    <source>
        <dbReference type="ARBA" id="ARBA00004141"/>
    </source>
</evidence>
<dbReference type="Proteomes" id="UP001276659">
    <property type="component" value="Unassembled WGS sequence"/>
</dbReference>
<feature type="transmembrane region" description="Helical" evidence="9">
    <location>
        <begin position="537"/>
        <end position="556"/>
    </location>
</feature>
<dbReference type="PANTHER" id="PTHR13018:SF149">
    <property type="entry name" value="DOMAIN PROTEIN, PUTATIVE (AFU_ORTHOLOGUE AFUA_3G11660)-RELATED"/>
    <property type="match status" value="1"/>
</dbReference>
<feature type="transmembrane region" description="Helical" evidence="9">
    <location>
        <begin position="172"/>
        <end position="197"/>
    </location>
</feature>
<comment type="subcellular location">
    <subcellularLocation>
        <location evidence="1">Membrane</location>
        <topology evidence="1">Multi-pass membrane protein</topology>
    </subcellularLocation>
</comment>
<feature type="region of interest" description="Disordered" evidence="8">
    <location>
        <begin position="962"/>
        <end position="994"/>
    </location>
</feature>
<feature type="coiled-coil region" evidence="7">
    <location>
        <begin position="262"/>
        <end position="289"/>
    </location>
</feature>
<evidence type="ECO:0008006" key="15">
    <source>
        <dbReference type="Google" id="ProtNLM"/>
    </source>
</evidence>
<dbReference type="InterPro" id="IPR027815">
    <property type="entry name" value="CSC1/OSCA1-like_cyt"/>
</dbReference>